<evidence type="ECO:0000313" key="1">
    <source>
        <dbReference type="EMBL" id="EKO17150.1"/>
    </source>
</evidence>
<evidence type="ECO:0000313" key="2">
    <source>
        <dbReference type="Proteomes" id="UP000006253"/>
    </source>
</evidence>
<accession>A0A0E2B757</accession>
<dbReference type="GeneID" id="34315192"/>
<organism evidence="1 2">
    <name type="scientific">Leptospira kirschneri str. H1</name>
    <dbReference type="NCBI Taxonomy" id="1049966"/>
    <lineage>
        <taxon>Bacteria</taxon>
        <taxon>Pseudomonadati</taxon>
        <taxon>Spirochaetota</taxon>
        <taxon>Spirochaetia</taxon>
        <taxon>Leptospirales</taxon>
        <taxon>Leptospiraceae</taxon>
        <taxon>Leptospira</taxon>
    </lineage>
</organism>
<protein>
    <submittedName>
        <fullName evidence="1">Uncharacterized protein</fullName>
    </submittedName>
</protein>
<name>A0A0E2B757_9LEPT</name>
<dbReference type="RefSeq" id="WP_000266284.1">
    <property type="nucleotide sequence ID" value="NZ_AHMY02000013.1"/>
</dbReference>
<proteinExistence type="predicted"/>
<gene>
    <name evidence="1" type="ORF">LEP1GSC081_4323</name>
</gene>
<dbReference type="Proteomes" id="UP000006253">
    <property type="component" value="Unassembled WGS sequence"/>
</dbReference>
<dbReference type="EMBL" id="AHMY02000013">
    <property type="protein sequence ID" value="EKO17150.1"/>
    <property type="molecule type" value="Genomic_DNA"/>
</dbReference>
<reference evidence="1 2" key="1">
    <citation type="submission" date="2012-10" db="EMBL/GenBank/DDBJ databases">
        <authorList>
            <person name="Harkins D.M."/>
            <person name="Durkin A.S."/>
            <person name="Brinkac L.M."/>
            <person name="Selengut J.D."/>
            <person name="Sanka R."/>
            <person name="DePew J."/>
            <person name="Purushe J."/>
            <person name="Peacock S.J."/>
            <person name="Thaipadungpanit J."/>
            <person name="Wuthiekanun V.W."/>
            <person name="Day N.P."/>
            <person name="Vinetz J.M."/>
            <person name="Sutton G.G."/>
            <person name="Nelson W.C."/>
            <person name="Fouts D.E."/>
        </authorList>
    </citation>
    <scope>NUCLEOTIDE SEQUENCE [LARGE SCALE GENOMIC DNA]</scope>
    <source>
        <strain evidence="1 2">H1</strain>
    </source>
</reference>
<sequence length="68" mass="8036">MWLKLGDSEIINLDYISTIKKNQSSNSIEIIYNDLNHIKSLPFRSPTERDKAYEAILENLSRMKLFFE</sequence>
<comment type="caution">
    <text evidence="1">The sequence shown here is derived from an EMBL/GenBank/DDBJ whole genome shotgun (WGS) entry which is preliminary data.</text>
</comment>
<dbReference type="AlphaFoldDB" id="A0A0E2B757"/>